<keyword evidence="2" id="KW-1185">Reference proteome</keyword>
<comment type="caution">
    <text evidence="1">The sequence shown here is derived from an EMBL/GenBank/DDBJ whole genome shotgun (WGS) entry which is preliminary data.</text>
</comment>
<dbReference type="Proteomes" id="UP001501645">
    <property type="component" value="Unassembled WGS sequence"/>
</dbReference>
<dbReference type="EMBL" id="BAABKO010000001">
    <property type="protein sequence ID" value="GAA4762429.1"/>
    <property type="molecule type" value="Genomic_DNA"/>
</dbReference>
<evidence type="ECO:0000313" key="2">
    <source>
        <dbReference type="Proteomes" id="UP001501645"/>
    </source>
</evidence>
<reference evidence="2" key="1">
    <citation type="journal article" date="2019" name="Int. J. Syst. Evol. Microbiol.">
        <title>The Global Catalogue of Microorganisms (GCM) 10K type strain sequencing project: providing services to taxonomists for standard genome sequencing and annotation.</title>
        <authorList>
            <consortium name="The Broad Institute Genomics Platform"/>
            <consortium name="The Broad Institute Genome Sequencing Center for Infectious Disease"/>
            <person name="Wu L."/>
            <person name="Ma J."/>
        </authorList>
    </citation>
    <scope>NUCLEOTIDE SEQUENCE [LARGE SCALE GENOMIC DNA]</scope>
    <source>
        <strain evidence="2">JCM 18537</strain>
    </source>
</reference>
<accession>A0ABP8ZQG7</accession>
<protein>
    <submittedName>
        <fullName evidence="1">Uncharacterized protein</fullName>
    </submittedName>
</protein>
<organism evidence="1 2">
    <name type="scientific">Microbacterium gilvum</name>
    <dbReference type="NCBI Taxonomy" id="1336204"/>
    <lineage>
        <taxon>Bacteria</taxon>
        <taxon>Bacillati</taxon>
        <taxon>Actinomycetota</taxon>
        <taxon>Actinomycetes</taxon>
        <taxon>Micrococcales</taxon>
        <taxon>Microbacteriaceae</taxon>
        <taxon>Microbacterium</taxon>
    </lineage>
</organism>
<name>A0ABP8ZQG7_9MICO</name>
<sequence length="118" mass="12586">MSYGKYKDQMLAAAPASTPLPMKAKSQRIALGRCRTALTIAGSAFSDSSYEIPFPSFVGFACSTGPASRRARTNSLAIPSNGSTAETAYRATTNVRMRRSLWSTTDTLGFDYASEVAA</sequence>
<proteinExistence type="predicted"/>
<evidence type="ECO:0000313" key="1">
    <source>
        <dbReference type="EMBL" id="GAA4762429.1"/>
    </source>
</evidence>
<gene>
    <name evidence="1" type="ORF">GCM10023351_01060</name>
</gene>